<name>A0A7S3AMY9_9EUKA</name>
<evidence type="ECO:0000313" key="3">
    <source>
        <dbReference type="EMBL" id="CAE0109836.1"/>
    </source>
</evidence>
<feature type="region of interest" description="Disordered" evidence="1">
    <location>
        <begin position="225"/>
        <end position="247"/>
    </location>
</feature>
<sequence length="318" mass="35892">MDGSGQRLRQDATAWEAAVVGSKAWFLYPPETLPIEIYRYIALRQPSHWAKKDRKRLRQGGMLECVQQAGESIYIPQYWWQAWHAVGDTITIGMQEEEPRHVLSEDRYFTPRFNHARGLLEQSPNERLLKFEMAVKQDPLNVEYVHAYAFELMHRTGEHLTPNSTRLSIELIARHASIISSLWREGHAEGVDAVRLLRKHARLLGNEKLQPPHPTVWAFPKPATWSGDESGSQMHKEVPGSNAPEADVGKVSALEANSREGVDMRSVRPTANASSLAGLARRVNIATASAWERHFEFASAAHRQITAAITEIQSADPR</sequence>
<dbReference type="Gene3D" id="2.60.120.650">
    <property type="entry name" value="Cupin"/>
    <property type="match status" value="1"/>
</dbReference>
<dbReference type="InterPro" id="IPR003347">
    <property type="entry name" value="JmjC_dom"/>
</dbReference>
<dbReference type="InterPro" id="IPR050910">
    <property type="entry name" value="JMJD6_ArgDemeth/LysHydrox"/>
</dbReference>
<protein>
    <recommendedName>
        <fullName evidence="2">JmjC domain-containing protein</fullName>
    </recommendedName>
</protein>
<gene>
    <name evidence="3" type="ORF">HERI1096_LOCUS10496</name>
</gene>
<accession>A0A7S3AMY9</accession>
<feature type="domain" description="JmjC" evidence="2">
    <location>
        <begin position="1"/>
        <end position="126"/>
    </location>
</feature>
<dbReference type="EMBL" id="HBHX01018897">
    <property type="protein sequence ID" value="CAE0109836.1"/>
    <property type="molecule type" value="Transcribed_RNA"/>
</dbReference>
<proteinExistence type="predicted"/>
<evidence type="ECO:0000259" key="2">
    <source>
        <dbReference type="PROSITE" id="PS51184"/>
    </source>
</evidence>
<dbReference type="SUPFAM" id="SSF51197">
    <property type="entry name" value="Clavaminate synthase-like"/>
    <property type="match status" value="1"/>
</dbReference>
<dbReference type="PROSITE" id="PS51184">
    <property type="entry name" value="JMJC"/>
    <property type="match status" value="1"/>
</dbReference>
<reference evidence="3" key="1">
    <citation type="submission" date="2021-01" db="EMBL/GenBank/DDBJ databases">
        <authorList>
            <person name="Corre E."/>
            <person name="Pelletier E."/>
            <person name="Niang G."/>
            <person name="Scheremetjew M."/>
            <person name="Finn R."/>
            <person name="Kale V."/>
            <person name="Holt S."/>
            <person name="Cochrane G."/>
            <person name="Meng A."/>
            <person name="Brown T."/>
            <person name="Cohen L."/>
        </authorList>
    </citation>
    <scope>NUCLEOTIDE SEQUENCE</scope>
    <source>
        <strain evidence="3">CCMP281</strain>
    </source>
</reference>
<organism evidence="3">
    <name type="scientific">Haptolina ericina</name>
    <dbReference type="NCBI Taxonomy" id="156174"/>
    <lineage>
        <taxon>Eukaryota</taxon>
        <taxon>Haptista</taxon>
        <taxon>Haptophyta</taxon>
        <taxon>Prymnesiophyceae</taxon>
        <taxon>Prymnesiales</taxon>
        <taxon>Prymnesiaceae</taxon>
        <taxon>Haptolina</taxon>
    </lineage>
</organism>
<dbReference type="AlphaFoldDB" id="A0A7S3AMY9"/>
<dbReference type="PANTHER" id="PTHR12480">
    <property type="entry name" value="ARGININE DEMETHYLASE AND LYSYL-HYDROXYLASE JMJD"/>
    <property type="match status" value="1"/>
</dbReference>
<evidence type="ECO:0000256" key="1">
    <source>
        <dbReference type="SAM" id="MobiDB-lite"/>
    </source>
</evidence>